<accession>A0A845MKH4</accession>
<evidence type="ECO:0000256" key="1">
    <source>
        <dbReference type="SAM" id="Phobius"/>
    </source>
</evidence>
<evidence type="ECO:0008006" key="4">
    <source>
        <dbReference type="Google" id="ProtNLM"/>
    </source>
</evidence>
<feature type="transmembrane region" description="Helical" evidence="1">
    <location>
        <begin position="108"/>
        <end position="128"/>
    </location>
</feature>
<keyword evidence="1" id="KW-0812">Transmembrane</keyword>
<feature type="transmembrane region" description="Helical" evidence="1">
    <location>
        <begin position="80"/>
        <end position="102"/>
    </location>
</feature>
<protein>
    <recommendedName>
        <fullName evidence="4">DoxX family membrane protein</fullName>
    </recommendedName>
</protein>
<gene>
    <name evidence="2" type="ORF">GQF03_15670</name>
</gene>
<dbReference type="EMBL" id="WTVA01000015">
    <property type="protein sequence ID" value="MZR23776.1"/>
    <property type="molecule type" value="Genomic_DNA"/>
</dbReference>
<name>A0A845MKH4_9PROT</name>
<keyword evidence="1" id="KW-1133">Transmembrane helix</keyword>
<dbReference type="AlphaFoldDB" id="A0A845MKH4"/>
<feature type="transmembrane region" description="Helical" evidence="1">
    <location>
        <begin position="52"/>
        <end position="73"/>
    </location>
</feature>
<dbReference type="Proteomes" id="UP000445696">
    <property type="component" value="Unassembled WGS sequence"/>
</dbReference>
<comment type="caution">
    <text evidence="2">The sequence shown here is derived from an EMBL/GenBank/DDBJ whole genome shotgun (WGS) entry which is preliminary data.</text>
</comment>
<keyword evidence="3" id="KW-1185">Reference proteome</keyword>
<feature type="transmembrane region" description="Helical" evidence="1">
    <location>
        <begin position="12"/>
        <end position="32"/>
    </location>
</feature>
<evidence type="ECO:0000313" key="2">
    <source>
        <dbReference type="EMBL" id="MZR23776.1"/>
    </source>
</evidence>
<dbReference type="RefSeq" id="WP_161340208.1">
    <property type="nucleotide sequence ID" value="NZ_JBHSDG010000003.1"/>
</dbReference>
<sequence>MKNPETREALALLILRTGLAWFLFVWAVNKIIEPGQYVRIWGYFHGVEIGQTMPYLMGGAQIAICLLAALGLWRVVSYGLLFLMHLVTVIVIFPSLVSPFVIEDGFPINRNNAIALAALAGFTALWLLRHRDHWSLDVWMQRRKNAATASD</sequence>
<evidence type="ECO:0000313" key="3">
    <source>
        <dbReference type="Proteomes" id="UP000445696"/>
    </source>
</evidence>
<keyword evidence="1" id="KW-0472">Membrane</keyword>
<proteinExistence type="predicted"/>
<organism evidence="2 3">
    <name type="scientific">Sneathiella chungangensis</name>
    <dbReference type="NCBI Taxonomy" id="1418234"/>
    <lineage>
        <taxon>Bacteria</taxon>
        <taxon>Pseudomonadati</taxon>
        <taxon>Pseudomonadota</taxon>
        <taxon>Alphaproteobacteria</taxon>
        <taxon>Sneathiellales</taxon>
        <taxon>Sneathiellaceae</taxon>
        <taxon>Sneathiella</taxon>
    </lineage>
</organism>
<dbReference type="OrthoDB" id="7725207at2"/>
<reference evidence="2 3" key="1">
    <citation type="journal article" date="2014" name="Int. J. Syst. Evol. Microbiol.">
        <title>Sneathiella chungangensis sp. nov., isolated from a marine sand, and emended description of the genus Sneathiella.</title>
        <authorList>
            <person name="Siamphan C."/>
            <person name="Kim H."/>
            <person name="Lee J.S."/>
            <person name="Kim W."/>
        </authorList>
    </citation>
    <scope>NUCLEOTIDE SEQUENCE [LARGE SCALE GENOMIC DNA]</scope>
    <source>
        <strain evidence="2 3">KCTC 32476</strain>
    </source>
</reference>